<dbReference type="GO" id="GO:0031267">
    <property type="term" value="F:small GTPase binding"/>
    <property type="evidence" value="ECO:0007669"/>
    <property type="project" value="TreeGrafter"/>
</dbReference>
<dbReference type="Gramene" id="Kaladp0033s0257.1.v1.1">
    <property type="protein sequence ID" value="Kaladp0033s0257.1.v1.1"/>
    <property type="gene ID" value="Kaladp0033s0257.v1.1"/>
</dbReference>
<dbReference type="PANTHER" id="PTHR23101:SF63">
    <property type="entry name" value="VACUOLAR PROTEIN SORTING-ASSOCIATED PROTEIN 9A-LIKE ISOFORM X1"/>
    <property type="match status" value="1"/>
</dbReference>
<dbReference type="Proteomes" id="UP000594263">
    <property type="component" value="Unplaced"/>
</dbReference>
<protein>
    <submittedName>
        <fullName evidence="2">Uncharacterized protein</fullName>
    </submittedName>
</protein>
<dbReference type="InterPro" id="IPR037191">
    <property type="entry name" value="VPS9_dom_sf"/>
</dbReference>
<evidence type="ECO:0000256" key="1">
    <source>
        <dbReference type="SAM" id="SignalP"/>
    </source>
</evidence>
<dbReference type="GO" id="GO:0030139">
    <property type="term" value="C:endocytic vesicle"/>
    <property type="evidence" value="ECO:0007669"/>
    <property type="project" value="TreeGrafter"/>
</dbReference>
<dbReference type="GO" id="GO:0005829">
    <property type="term" value="C:cytosol"/>
    <property type="evidence" value="ECO:0007669"/>
    <property type="project" value="TreeGrafter"/>
</dbReference>
<organism evidence="2 3">
    <name type="scientific">Kalanchoe fedtschenkoi</name>
    <name type="common">Lavender scallops</name>
    <name type="synonym">South American air plant</name>
    <dbReference type="NCBI Taxonomy" id="63787"/>
    <lineage>
        <taxon>Eukaryota</taxon>
        <taxon>Viridiplantae</taxon>
        <taxon>Streptophyta</taxon>
        <taxon>Embryophyta</taxon>
        <taxon>Tracheophyta</taxon>
        <taxon>Spermatophyta</taxon>
        <taxon>Magnoliopsida</taxon>
        <taxon>eudicotyledons</taxon>
        <taxon>Gunneridae</taxon>
        <taxon>Pentapetalae</taxon>
        <taxon>Saxifragales</taxon>
        <taxon>Crassulaceae</taxon>
        <taxon>Kalanchoe</taxon>
    </lineage>
</organism>
<dbReference type="GO" id="GO:0005085">
    <property type="term" value="F:guanyl-nucleotide exchange factor activity"/>
    <property type="evidence" value="ECO:0007669"/>
    <property type="project" value="InterPro"/>
</dbReference>
<evidence type="ECO:0000313" key="3">
    <source>
        <dbReference type="Proteomes" id="UP000594263"/>
    </source>
</evidence>
<keyword evidence="3" id="KW-1185">Reference proteome</keyword>
<dbReference type="EnsemblPlants" id="Kaladp0033s0257.1.v1.1">
    <property type="protein sequence ID" value="Kaladp0033s0257.1.v1.1"/>
    <property type="gene ID" value="Kaladp0033s0257.v1.1"/>
</dbReference>
<evidence type="ECO:0000313" key="2">
    <source>
        <dbReference type="EnsemblPlants" id="Kaladp0033s0257.1.v1.1"/>
    </source>
</evidence>
<dbReference type="PANTHER" id="PTHR23101">
    <property type="entry name" value="RAB GDP/GTP EXCHANGE FACTOR"/>
    <property type="match status" value="1"/>
</dbReference>
<sequence length="151" mass="17737">MCYFFLSAVLVLLSFMRKYTSMLESSSRSLQDMEKYVITKLLRQLFESFSEDVKIDNKITNKINLLQSFLKLEHLDIPSFPHNQPPWLANPEQLHSNLKFIQLYRRHSNFISEEAYTTSQIFSAKFIYDLGVNPVSIDKLEFQLSHSHIAL</sequence>
<dbReference type="AlphaFoldDB" id="A0A7N0TEQ5"/>
<name>A0A7N0TEQ5_KALFE</name>
<keyword evidence="1" id="KW-0732">Signal</keyword>
<proteinExistence type="predicted"/>
<dbReference type="InterPro" id="IPR045046">
    <property type="entry name" value="Vps9-like"/>
</dbReference>
<dbReference type="GO" id="GO:0016192">
    <property type="term" value="P:vesicle-mediated transport"/>
    <property type="evidence" value="ECO:0007669"/>
    <property type="project" value="InterPro"/>
</dbReference>
<reference evidence="2" key="1">
    <citation type="submission" date="2021-01" db="UniProtKB">
        <authorList>
            <consortium name="EnsemblPlants"/>
        </authorList>
    </citation>
    <scope>IDENTIFICATION</scope>
</reference>
<feature type="signal peptide" evidence="1">
    <location>
        <begin position="1"/>
        <end position="21"/>
    </location>
</feature>
<feature type="chain" id="PRO_5029523591" evidence="1">
    <location>
        <begin position="22"/>
        <end position="151"/>
    </location>
</feature>
<dbReference type="Gene3D" id="1.20.1050.80">
    <property type="entry name" value="VPS9 domain"/>
    <property type="match status" value="1"/>
</dbReference>
<dbReference type="SUPFAM" id="SSF109993">
    <property type="entry name" value="VPS9 domain"/>
    <property type="match status" value="1"/>
</dbReference>
<accession>A0A7N0TEQ5</accession>